<dbReference type="AlphaFoldDB" id="A0A2Z2HP58"/>
<name>A0A2Z2HP58_9EURY</name>
<reference evidence="3" key="1">
    <citation type="submission" date="2017-02" db="EMBL/GenBank/DDBJ databases">
        <title>Natronthermophilus aegyptiacus gen. nov.,sp. nov., an aerobic, extremely halophilic alkalithermophilic archaeon isolated from the athalassohaline Wadi An Natrun, Egypt.</title>
        <authorList>
            <person name="Zhao B."/>
        </authorList>
    </citation>
    <scope>NUCLEOTIDE SEQUENCE [LARGE SCALE GENOMIC DNA]</scope>
    <source>
        <strain evidence="3">JW/NM-HA 15</strain>
    </source>
</reference>
<dbReference type="PANTHER" id="PTHR43063">
    <property type="entry name" value="4FE-4S CLUSTER CONTAINING PARA FAMILY ATPASE PROTEIN"/>
    <property type="match status" value="1"/>
</dbReference>
<dbReference type="KEGG" id="naj:B1756_02730"/>
<evidence type="ECO:0000313" key="2">
    <source>
        <dbReference type="EMBL" id="ARS88779.1"/>
    </source>
</evidence>
<dbReference type="EMBL" id="CP019893">
    <property type="protein sequence ID" value="ARS88779.1"/>
    <property type="molecule type" value="Genomic_DNA"/>
</dbReference>
<accession>A0A2Z2HP58</accession>
<sequence>MIAIAGSKGRCGTPTVTLGIAEALGRTDTPVVAIDADRQLPNLHVLTDCDRSPTAADRVDGADVTTVAQRHPRDAHVGVVPAPRPGEAFDFGALPAATPDGIQVLVDCPSGAGPDVVDPLESARGMIAVTTPTERGLEAAETTLEMARRLRVPVYGVVCNRCTDPPGRVTRWDGVAVLGCVPERTSTLESEDVAAAFDDASSGSSDGS</sequence>
<proteinExistence type="predicted"/>
<feature type="domain" description="CobQ/CobB/MinD/ParA nucleotide binding" evidence="1">
    <location>
        <begin position="2"/>
        <end position="187"/>
    </location>
</feature>
<protein>
    <recommendedName>
        <fullName evidence="1">CobQ/CobB/MinD/ParA nucleotide binding domain-containing protein</fullName>
    </recommendedName>
</protein>
<dbReference type="Proteomes" id="UP000250088">
    <property type="component" value="Chromosome"/>
</dbReference>
<dbReference type="PANTHER" id="PTHR43063:SF1">
    <property type="entry name" value="4FE-4S CLUSTER CONTAINING PARA FAMILY ATPASE PROTEIN"/>
    <property type="match status" value="1"/>
</dbReference>
<dbReference type="RefSeq" id="WP_086887164.1">
    <property type="nucleotide sequence ID" value="NZ_CP019893.1"/>
</dbReference>
<evidence type="ECO:0000313" key="3">
    <source>
        <dbReference type="Proteomes" id="UP000250088"/>
    </source>
</evidence>
<dbReference type="GeneID" id="32892959"/>
<keyword evidence="3" id="KW-1185">Reference proteome</keyword>
<dbReference type="Gene3D" id="3.40.50.300">
    <property type="entry name" value="P-loop containing nucleotide triphosphate hydrolases"/>
    <property type="match status" value="1"/>
</dbReference>
<dbReference type="Pfam" id="PF01656">
    <property type="entry name" value="CbiA"/>
    <property type="match status" value="1"/>
</dbReference>
<dbReference type="InterPro" id="IPR027417">
    <property type="entry name" value="P-loop_NTPase"/>
</dbReference>
<gene>
    <name evidence="2" type="ORF">B1756_02730</name>
</gene>
<dbReference type="SUPFAM" id="SSF52540">
    <property type="entry name" value="P-loop containing nucleoside triphosphate hydrolases"/>
    <property type="match status" value="1"/>
</dbReference>
<dbReference type="OrthoDB" id="238619at2157"/>
<dbReference type="InterPro" id="IPR002586">
    <property type="entry name" value="CobQ/CobB/MinD/ParA_Nub-bd_dom"/>
</dbReference>
<organism evidence="2 3">
    <name type="scientific">Natrarchaeobaculum aegyptiacum</name>
    <dbReference type="NCBI Taxonomy" id="745377"/>
    <lineage>
        <taxon>Archaea</taxon>
        <taxon>Methanobacteriati</taxon>
        <taxon>Methanobacteriota</taxon>
        <taxon>Stenosarchaea group</taxon>
        <taxon>Halobacteria</taxon>
        <taxon>Halobacteriales</taxon>
        <taxon>Natrialbaceae</taxon>
        <taxon>Natrarchaeobaculum</taxon>
    </lineage>
</organism>
<evidence type="ECO:0000259" key="1">
    <source>
        <dbReference type="Pfam" id="PF01656"/>
    </source>
</evidence>